<dbReference type="SUPFAM" id="SSF52540">
    <property type="entry name" value="P-loop containing nucleoside triphosphate hydrolases"/>
    <property type="match status" value="1"/>
</dbReference>
<feature type="region of interest" description="Disordered" evidence="1">
    <location>
        <begin position="842"/>
        <end position="892"/>
    </location>
</feature>
<dbReference type="SUPFAM" id="SSF101478">
    <property type="entry name" value="ADP-ribosylglycohydrolase"/>
    <property type="match status" value="1"/>
</dbReference>
<dbReference type="Proteomes" id="UP001178507">
    <property type="component" value="Unassembled WGS sequence"/>
</dbReference>
<gene>
    <name evidence="3" type="ORF">EVOR1521_LOCUS23079</name>
</gene>
<keyword evidence="4" id="KW-1185">Reference proteome</keyword>
<proteinExistence type="predicted"/>
<feature type="region of interest" description="Disordered" evidence="1">
    <location>
        <begin position="538"/>
        <end position="616"/>
    </location>
</feature>
<feature type="compositionally biased region" description="Polar residues" evidence="1">
    <location>
        <begin position="694"/>
        <end position="711"/>
    </location>
</feature>
<dbReference type="InterPro" id="IPR036705">
    <property type="entry name" value="Ribosyl_crysJ1_sf"/>
</dbReference>
<evidence type="ECO:0000313" key="4">
    <source>
        <dbReference type="Proteomes" id="UP001178507"/>
    </source>
</evidence>
<dbReference type="InterPro" id="IPR019406">
    <property type="entry name" value="APLF_PBZ"/>
</dbReference>
<sequence length="1507" mass="166256">MAERALLSNFLAYLDACGGSLESSQIGDFYIANPLHRESTTNMRNFCLQHPEHFKIHQGRSGNYTIQKVGSPLWDLLTFVQEQGGTVSSERFQGFYSRHPQHRAVIRDMRGFCEDHPKHFVVYQDEPPHWKLTLAPSEDSVVSRLAAFLRTLGRDATSRDLSKFQGANPADSAVIHAHNRTLRVFCSEHSDTFVVRESEGPGIQLALLERFPDQSDAATAAALALFVEEWVGPGKALRVSDIEEFYERHPGAKSCIANWCSLPNFCTQFMGLLSYEHHSAGDCIKLPMHCCFYIRRMCKHWHEHDGFLHRLPGKWTGAVHCSFGKWCSFHWAGIEEQAMAPVPTGPNPSSGSEESELELAKEVLAVHKIRWAQDSVSVRFRSGDLLVDTLKDLVQGCLHPDALPRLHVVKMDKKWYAADGNRRLWVLKEYSRMTNNKLRIRVRALKSMPQSKFTTTCRGKEVQFVGSSRYSSMTFAVFSLKEAPTPEDLVLAEEIQKGAGSVPLATLEQTFQDARRYISQRQCLFSVEEDKVSIAPAVSPKKGKITPGQWIPKEPQAQSSERCMRDEEDASTSPHQVDDAWGRRSPRTQVATLDADEAPEPMRPMTPEPSDDNSKAAASDITVRMYGDKRCALVSWSCGARPEAALAQGKCIISGVELKAVPADTRRLFVAWGPDVDFEQDTIKAYFEERLRKAQNTAEDPSAVSSKSVPRQQPEEDGGCQDDVAPQGPLLETPKQQDADEEEQRSDAQRPGRSEVAVRVYSSKDCALVSFANPAERCAIQEQGECSSIGGVEITRVLPTDRHLFVAWLPGTDLPPTSIKRHFDRRLAALAWDGAGAEALETSLGPAPRQAKRWAASRAGAETAAPQDRGKSATQIKKNDRKEKAEKLADSRHPAEYAQGGVFVRKHSSMGCAIVSLSDARMQNEILSEGSTCTINGVTAEVKAHTVKGAHSHSSADVFVAWGRQAENASPLSTQAIALHFQAKQHAIQAKWAAEKRSESQAADHTLQKLRLVLHQNAQPECQVPFDPCDLRVPLPSAAAASPSGPWSLHWVVEKLPLALQGDLGAALLNEEVQRLVLRAGCQVQLALAEGWQQHDMRKVLGQEDLDHVLVKLRSDLEPLEPLPAILKGSVHRASFVWDGSAISSITFHLARPFLGATPVMNLVLKPSSFLVLGPSSSGKTTMLRHAATVLAERRQVLVVDPSSELGGRCDMNLLGAARRAVPAAMDLTFLRQIIADESPEILITEFASAELAVQAAHLCVDSGVCLLGSLRASLPSLAEAYYRFNLCPQLAACTTFPLAALVVLHRRFDTCEAERGPNVRLTVEGQPEVLVRFSQRGLNTVIIGIWCACSARKCVDWLRRVLYVGGDADTVGAVAGQIACPLLPLDDVVEAYKRAVALEEMTSKSAQVNQQAAKRFFQRSCLFVLADWPQLLQTPRLIDPAYEGFTTEDGMRVAGHCRTPCKFGGKCYEKKPNHRVQYSHPGDEDWQRLPCRYARCRDGSGGSAGV</sequence>
<evidence type="ECO:0000313" key="3">
    <source>
        <dbReference type="EMBL" id="CAJ1399568.1"/>
    </source>
</evidence>
<evidence type="ECO:0000256" key="1">
    <source>
        <dbReference type="SAM" id="MobiDB-lite"/>
    </source>
</evidence>
<dbReference type="Gene3D" id="1.10.4080.10">
    <property type="entry name" value="ADP-ribosylation/Crystallin J1"/>
    <property type="match status" value="1"/>
</dbReference>
<dbReference type="InterPro" id="IPR027417">
    <property type="entry name" value="P-loop_NTPase"/>
</dbReference>
<dbReference type="PANTHER" id="PTHR20953">
    <property type="entry name" value="KINASE-RELATED"/>
    <property type="match status" value="1"/>
</dbReference>
<feature type="domain" description="PBZ-type" evidence="2">
    <location>
        <begin position="1459"/>
        <end position="1484"/>
    </location>
</feature>
<comment type="caution">
    <text evidence="3">The sequence shown here is derived from an EMBL/GenBank/DDBJ whole genome shotgun (WGS) entry which is preliminary data.</text>
</comment>
<accession>A0AA36J6S6</accession>
<feature type="compositionally biased region" description="Basic and acidic residues" evidence="1">
    <location>
        <begin position="877"/>
        <end position="892"/>
    </location>
</feature>
<organism evidence="3 4">
    <name type="scientific">Effrenium voratum</name>
    <dbReference type="NCBI Taxonomy" id="2562239"/>
    <lineage>
        <taxon>Eukaryota</taxon>
        <taxon>Sar</taxon>
        <taxon>Alveolata</taxon>
        <taxon>Dinophyceae</taxon>
        <taxon>Suessiales</taxon>
        <taxon>Symbiodiniaceae</taxon>
        <taxon>Effrenium</taxon>
    </lineage>
</organism>
<protein>
    <recommendedName>
        <fullName evidence="2">PBZ-type domain-containing protein</fullName>
    </recommendedName>
</protein>
<reference evidence="3" key="1">
    <citation type="submission" date="2023-08" db="EMBL/GenBank/DDBJ databases">
        <authorList>
            <person name="Chen Y."/>
            <person name="Shah S."/>
            <person name="Dougan E. K."/>
            <person name="Thang M."/>
            <person name="Chan C."/>
        </authorList>
    </citation>
    <scope>NUCLEOTIDE SEQUENCE</scope>
</reference>
<name>A0AA36J6S6_9DINO</name>
<dbReference type="Gene3D" id="3.40.50.300">
    <property type="entry name" value="P-loop containing nucleotide triphosphate hydrolases"/>
    <property type="match status" value="1"/>
</dbReference>
<dbReference type="EMBL" id="CAUJNA010003340">
    <property type="protein sequence ID" value="CAJ1399568.1"/>
    <property type="molecule type" value="Genomic_DNA"/>
</dbReference>
<evidence type="ECO:0000259" key="2">
    <source>
        <dbReference type="Pfam" id="PF10283"/>
    </source>
</evidence>
<feature type="region of interest" description="Disordered" evidence="1">
    <location>
        <begin position="694"/>
        <end position="756"/>
    </location>
</feature>
<dbReference type="PANTHER" id="PTHR20953:SF3">
    <property type="entry name" value="P-LOOP CONTAINING NUCLEOSIDE TRIPHOSPHATE HYDROLASES SUPERFAMILY PROTEIN"/>
    <property type="match status" value="1"/>
</dbReference>
<dbReference type="Pfam" id="PF10283">
    <property type="entry name" value="zf-CCHH"/>
    <property type="match status" value="1"/>
</dbReference>